<dbReference type="EMBL" id="JBBPCC010000001">
    <property type="protein sequence ID" value="MEK8126391.1"/>
    <property type="molecule type" value="Genomic_DNA"/>
</dbReference>
<feature type="transmembrane region" description="Helical" evidence="6">
    <location>
        <begin position="153"/>
        <end position="181"/>
    </location>
</feature>
<evidence type="ECO:0000256" key="5">
    <source>
        <dbReference type="ARBA" id="ARBA00023136"/>
    </source>
</evidence>
<dbReference type="Proteomes" id="UP001469365">
    <property type="component" value="Unassembled WGS sequence"/>
</dbReference>
<feature type="transmembrane region" description="Helical" evidence="6">
    <location>
        <begin position="39"/>
        <end position="56"/>
    </location>
</feature>
<dbReference type="InterPro" id="IPR002549">
    <property type="entry name" value="AI-2E-like"/>
</dbReference>
<keyword evidence="8" id="KW-1185">Reference proteome</keyword>
<feature type="transmembrane region" description="Helical" evidence="6">
    <location>
        <begin position="68"/>
        <end position="95"/>
    </location>
</feature>
<evidence type="ECO:0000256" key="3">
    <source>
        <dbReference type="ARBA" id="ARBA00022692"/>
    </source>
</evidence>
<dbReference type="RefSeq" id="WP_341413450.1">
    <property type="nucleotide sequence ID" value="NZ_JBBPCC010000001.1"/>
</dbReference>
<evidence type="ECO:0000313" key="7">
    <source>
        <dbReference type="EMBL" id="MEK8126391.1"/>
    </source>
</evidence>
<reference evidence="7 8" key="1">
    <citation type="submission" date="2024-04" db="EMBL/GenBank/DDBJ databases">
        <title>draft genome sequnece of Paenibacillus filicis.</title>
        <authorList>
            <person name="Kim D.-U."/>
        </authorList>
    </citation>
    <scope>NUCLEOTIDE SEQUENCE [LARGE SCALE GENOMIC DNA]</scope>
    <source>
        <strain evidence="7 8">KACC14197</strain>
    </source>
</reference>
<feature type="transmembrane region" description="Helical" evidence="6">
    <location>
        <begin position="12"/>
        <end position="33"/>
    </location>
</feature>
<comment type="similarity">
    <text evidence="2">Belongs to the autoinducer-2 exporter (AI-2E) (TC 2.A.86) family.</text>
</comment>
<evidence type="ECO:0000256" key="6">
    <source>
        <dbReference type="SAM" id="Phobius"/>
    </source>
</evidence>
<keyword evidence="5 6" id="KW-0472">Membrane</keyword>
<proteinExistence type="inferred from homology"/>
<comment type="subcellular location">
    <subcellularLocation>
        <location evidence="1">Membrane</location>
        <topology evidence="1">Multi-pass membrane protein</topology>
    </subcellularLocation>
</comment>
<evidence type="ECO:0000256" key="2">
    <source>
        <dbReference type="ARBA" id="ARBA00009773"/>
    </source>
</evidence>
<accession>A0ABU9DDQ3</accession>
<feature type="transmembrane region" description="Helical" evidence="6">
    <location>
        <begin position="320"/>
        <end position="346"/>
    </location>
</feature>
<dbReference type="Pfam" id="PF01594">
    <property type="entry name" value="AI-2E_transport"/>
    <property type="match status" value="1"/>
</dbReference>
<feature type="transmembrane region" description="Helical" evidence="6">
    <location>
        <begin position="248"/>
        <end position="275"/>
    </location>
</feature>
<dbReference type="PANTHER" id="PTHR21716:SF68">
    <property type="entry name" value="TRANSPORT PROTEIN YTVI-RELATED"/>
    <property type="match status" value="1"/>
</dbReference>
<comment type="caution">
    <text evidence="7">The sequence shown here is derived from an EMBL/GenBank/DDBJ whole genome shotgun (WGS) entry which is preliminary data.</text>
</comment>
<name>A0ABU9DDQ3_9BACL</name>
<keyword evidence="3 6" id="KW-0812">Transmembrane</keyword>
<gene>
    <name evidence="7" type="ORF">WMW72_00525</name>
</gene>
<evidence type="ECO:0000256" key="4">
    <source>
        <dbReference type="ARBA" id="ARBA00022989"/>
    </source>
</evidence>
<sequence length="370" mass="41522">MISFYQKYYKTIFDMALLVLTVYLFMFVFSHVYNVAKPIFIAFVIYLINEPLARFLHRRGLAKSIAAAISTLVFVVVILGLITGLGAIFTTQIIWLADKLPDYAVVLEREVMSRSGSIQSLLGSLPVDLDLVEKAKEYSVDIIQKVTNLARYFLINLFGMLTSVSTFVVNFVIGIILAYFLSIEIQSWRRIASEKTPKTFKKAFQFLRENVLFGIVTYIKAQAKLISITFLVIFVALLALRVNNAFSIALLSAIFDVLPLLGVSTLFIPWIIYLLVVGQTTLAIWLAVLLAVVIGARQILEPKITGDSLGVSAFTMLSFMIISLQLFGVAGLILSPVLIILIKALYEQGYLKTWIRMPAEEYEVEPPVYK</sequence>
<dbReference type="PANTHER" id="PTHR21716">
    <property type="entry name" value="TRANSMEMBRANE PROTEIN"/>
    <property type="match status" value="1"/>
</dbReference>
<organism evidence="7 8">
    <name type="scientific">Paenibacillus filicis</name>
    <dbReference type="NCBI Taxonomy" id="669464"/>
    <lineage>
        <taxon>Bacteria</taxon>
        <taxon>Bacillati</taxon>
        <taxon>Bacillota</taxon>
        <taxon>Bacilli</taxon>
        <taxon>Bacillales</taxon>
        <taxon>Paenibacillaceae</taxon>
        <taxon>Paenibacillus</taxon>
    </lineage>
</organism>
<evidence type="ECO:0000256" key="1">
    <source>
        <dbReference type="ARBA" id="ARBA00004141"/>
    </source>
</evidence>
<evidence type="ECO:0000313" key="8">
    <source>
        <dbReference type="Proteomes" id="UP001469365"/>
    </source>
</evidence>
<keyword evidence="4 6" id="KW-1133">Transmembrane helix</keyword>
<feature type="transmembrane region" description="Helical" evidence="6">
    <location>
        <begin position="282"/>
        <end position="300"/>
    </location>
</feature>
<feature type="transmembrane region" description="Helical" evidence="6">
    <location>
        <begin position="225"/>
        <end position="242"/>
    </location>
</feature>
<protein>
    <submittedName>
        <fullName evidence="7">AI-2E family transporter</fullName>
    </submittedName>
</protein>